<dbReference type="InterPro" id="IPR044822">
    <property type="entry name" value="Myb_DNA-bind_4"/>
</dbReference>
<dbReference type="Gene3D" id="1.10.10.60">
    <property type="entry name" value="Homeodomain-like"/>
    <property type="match status" value="1"/>
</dbReference>
<evidence type="ECO:0000313" key="2">
    <source>
        <dbReference type="EMBL" id="CAG9822180.1"/>
    </source>
</evidence>
<keyword evidence="3" id="KW-1185">Reference proteome</keyword>
<proteinExistence type="predicted"/>
<dbReference type="OrthoDB" id="6774733at2759"/>
<dbReference type="Proteomes" id="UP001153737">
    <property type="component" value="Chromosome 5"/>
</dbReference>
<reference evidence="2" key="1">
    <citation type="submission" date="2022-01" db="EMBL/GenBank/DDBJ databases">
        <authorList>
            <person name="King R."/>
        </authorList>
    </citation>
    <scope>NUCLEOTIDE SEQUENCE</scope>
</reference>
<protein>
    <recommendedName>
        <fullName evidence="1">Myb/SANT-like DNA-binding domain-containing protein</fullName>
    </recommendedName>
</protein>
<gene>
    <name evidence="2" type="ORF">PHAECO_LOCUS9772</name>
</gene>
<dbReference type="Pfam" id="PF13837">
    <property type="entry name" value="Myb_DNA-bind_4"/>
    <property type="match status" value="1"/>
</dbReference>
<dbReference type="PANTHER" id="PTHR47595">
    <property type="entry name" value="HEAT SHOCK 70 KDA PROTEIN 14"/>
    <property type="match status" value="1"/>
</dbReference>
<sequence>MESLIETENGEYMWLNPETNSYEVVEIYDGGNGFQGKSLEKTTSPGSRQTNVTVMKSNLYCSGMGQSKQNNPEILPETIQTHLAMMQPHIQPGTSKSNHFGTIQNNNSEILPETNKTTSLMKPNTWSDNQTLMFLDLCSENKERLTNVKYKKTEVYKDIAIELQNKGHYFTADQCANRLKTLTAKYKQIRDHNSQSGNSHKDWIFFDSMAEYFGDRPGITPRAVCSSIRLADDAVPASSQTRTNETFTAETTENSGKKISTDCTRKVKRICKRISPRVEMVKWLQEYKKEVSEREERRIALAREQHAENKKFMADVLNLIRKDESLDSK</sequence>
<organism evidence="2 3">
    <name type="scientific">Phaedon cochleariae</name>
    <name type="common">Mustard beetle</name>
    <dbReference type="NCBI Taxonomy" id="80249"/>
    <lineage>
        <taxon>Eukaryota</taxon>
        <taxon>Metazoa</taxon>
        <taxon>Ecdysozoa</taxon>
        <taxon>Arthropoda</taxon>
        <taxon>Hexapoda</taxon>
        <taxon>Insecta</taxon>
        <taxon>Pterygota</taxon>
        <taxon>Neoptera</taxon>
        <taxon>Endopterygota</taxon>
        <taxon>Coleoptera</taxon>
        <taxon>Polyphaga</taxon>
        <taxon>Cucujiformia</taxon>
        <taxon>Chrysomeloidea</taxon>
        <taxon>Chrysomelidae</taxon>
        <taxon>Chrysomelinae</taxon>
        <taxon>Chrysomelini</taxon>
        <taxon>Phaedon</taxon>
    </lineage>
</organism>
<name>A0A9N9X4A8_PHACE</name>
<accession>A0A9N9X4A8</accession>
<feature type="domain" description="Myb/SANT-like DNA-binding" evidence="1">
    <location>
        <begin position="124"/>
        <end position="211"/>
    </location>
</feature>
<evidence type="ECO:0000313" key="3">
    <source>
        <dbReference type="Proteomes" id="UP001153737"/>
    </source>
</evidence>
<dbReference type="AlphaFoldDB" id="A0A9N9X4A8"/>
<evidence type="ECO:0000259" key="1">
    <source>
        <dbReference type="Pfam" id="PF13837"/>
    </source>
</evidence>
<dbReference type="PANTHER" id="PTHR47595:SF1">
    <property type="entry name" value="MYB_SANT-LIKE DNA-BINDING DOMAIN-CONTAINING PROTEIN"/>
    <property type="match status" value="1"/>
</dbReference>
<reference evidence="2" key="2">
    <citation type="submission" date="2022-10" db="EMBL/GenBank/DDBJ databases">
        <authorList>
            <consortium name="ENA_rothamsted_submissions"/>
            <consortium name="culmorum"/>
            <person name="King R."/>
        </authorList>
    </citation>
    <scope>NUCLEOTIDE SEQUENCE</scope>
</reference>
<dbReference type="EMBL" id="OU896711">
    <property type="protein sequence ID" value="CAG9822180.1"/>
    <property type="molecule type" value="Genomic_DNA"/>
</dbReference>